<keyword evidence="2" id="KW-1133">Transmembrane helix</keyword>
<dbReference type="PANTHER" id="PTHR46034:SF42">
    <property type="entry name" value="OS01G0165200 PROTEIN"/>
    <property type="match status" value="1"/>
</dbReference>
<dbReference type="Gene3D" id="2.120.10.80">
    <property type="entry name" value="Kelch-type beta propeller"/>
    <property type="match status" value="2"/>
</dbReference>
<feature type="domain" description="DCD" evidence="3">
    <location>
        <begin position="76"/>
        <end position="218"/>
    </location>
</feature>
<dbReference type="InterPro" id="IPR006652">
    <property type="entry name" value="Kelch_1"/>
</dbReference>
<feature type="transmembrane region" description="Helical" evidence="2">
    <location>
        <begin position="32"/>
        <end position="54"/>
    </location>
</feature>
<dbReference type="InterPro" id="IPR011043">
    <property type="entry name" value="Gal_Oxase/kelch_b-propeller"/>
</dbReference>
<evidence type="ECO:0000259" key="3">
    <source>
        <dbReference type="PROSITE" id="PS51222"/>
    </source>
</evidence>
<dbReference type="Gramene" id="OBART01G04220.1">
    <property type="protein sequence ID" value="OBART01G04220.1"/>
    <property type="gene ID" value="OBART01G04220"/>
</dbReference>
<keyword evidence="2" id="KW-0812">Transmembrane</keyword>
<dbReference type="SUPFAM" id="SSF50965">
    <property type="entry name" value="Galactose oxidase, central domain"/>
    <property type="match status" value="1"/>
</dbReference>
<sequence>MGLRVRKGFASAESQLEVFVGFRRSFCARVCLAILAVRGQIMSLMFVFCIMLIISRRMSAGKKTQTENEFRELPEKELGGVVFCCNNNTFDECFTKQLFGLPQRNILYVKNVKPGLPLFLFNYSNRQLHGIFKATSTGQLNIDRFAWMSEQSNDAKTNAKTTPFPAQVRFSTRTECPPLPENKYKSVIINNYRKDIPSHFRFELDHRQTRDLISLFLSAPVRANKNKLSIPKPPATAHTVPNPWNRPLPFLTAKAPVVSDKVKSESNVKDVDQFNVSSHSHDIAPHTLPDVEVDLASTSTTSRSNLNKDASGCVDLVAGLIKEDKESVDDGQHAKMALPVKLQELSSLQQKGANFLEDAPISTSAQSIRQDTRFAATLPKDSSNATSQCDTSLKDTSFVQCHEYAELYQIINDLSKKTEEMEKMKIDSDQEILLLKKLVKVMERKVEHLEQQLEKSHSSSAPLFGVTNDDVEGPSILLTGGHNGINWLSSLDSYCPATDILETLMLMSSARAYAAVATLKDHVFIFGGWNGIRSLWYNTVECYNRGANKWIGLPCLNHEKGHLAGATLNGKIFAIGGGDGSQSFSEVEMFDPAAGKWIYNLSMQQPRCAPAAAELNGVLYVIGGYDGNMSAERYDPREGFWTQLPRMRTRRGSHSVVVLGDSLHALGGLNRNTTFSSVEIFDTRANSWRRGSPLSVPRAHGCAVTVDGNAYLIGGIQSSEEYVETVEVYKEGQGCNFSGSACWEQAGIIPATISPVIHATMLSNEYEPNLSYPNLQLQTQSWMSKNFICGTIISSIYKTTPILGYSHIAKQAQVFNNVMAHSLPLDVWGWITNLPPFSQWRSNAMSLCICPTPSASESLQPSVNLSVVKTPPTQPSFVTFSIFANYRVPISLWTSKPVHLKSNTQQSLDEQGMLELFVDIVDWVLRSGPNKKPSFQFPRAQIHGNLKDVFNIVFLSLAFLVCIYEAPHALRCRCLESLRTQLTGPKCKDAAKTFVRMLGANLEDQWMQTMNLAVTNWIVEQRSSHHSFGVPSPLFSYALSASGLWKVQLYCPLIAMNMEDPAVPTQDERLLFSLTYQQLEGVIQLAYKTIRRDNWIDVEIKVDNIRCDVDSLVSEILMTERGHGSEEKHFPSRVMLQITPMQQSDVLSVSVSKSSDNPTHEFGLEKGIEGSFDPPNTFGLKASVSESLTLTMKPWKFEQSVHGNTTTLNWFLHDGVNGREVYSSKPSKLSLLQPRAWFRDRYSTVYRPFTKKGGVIFARDEYGDSVWWKICGAALGKTMDWEIRGWIWLTYWPNKQKTFHSETRRLEFRECLQLPLMKSP</sequence>
<reference evidence="4" key="2">
    <citation type="submission" date="2015-03" db="UniProtKB">
        <authorList>
            <consortium name="EnsemblPlants"/>
        </authorList>
    </citation>
    <scope>IDENTIFICATION</scope>
</reference>
<accession>A0A0D3EJZ4</accession>
<dbReference type="SMART" id="SM00612">
    <property type="entry name" value="Kelch"/>
    <property type="match status" value="5"/>
</dbReference>
<name>A0A0D3EJZ4_9ORYZ</name>
<keyword evidence="2" id="KW-0472">Membrane</keyword>
<evidence type="ECO:0000256" key="1">
    <source>
        <dbReference type="SAM" id="Coils"/>
    </source>
</evidence>
<dbReference type="PaxDb" id="65489-OBART01G04220.1"/>
<dbReference type="SMART" id="SM00767">
    <property type="entry name" value="DCD"/>
    <property type="match status" value="1"/>
</dbReference>
<protein>
    <recommendedName>
        <fullName evidence="3">DCD domain-containing protein</fullName>
    </recommendedName>
</protein>
<dbReference type="EnsemblPlants" id="OBART01G04220.1">
    <property type="protein sequence ID" value="OBART01G04220.1"/>
    <property type="gene ID" value="OBART01G04220"/>
</dbReference>
<feature type="coiled-coil region" evidence="1">
    <location>
        <begin position="432"/>
        <end position="459"/>
    </location>
</feature>
<dbReference type="GO" id="GO:0034976">
    <property type="term" value="P:response to endoplasmic reticulum stress"/>
    <property type="evidence" value="ECO:0007669"/>
    <property type="project" value="InterPro"/>
</dbReference>
<organism evidence="4">
    <name type="scientific">Oryza barthii</name>
    <dbReference type="NCBI Taxonomy" id="65489"/>
    <lineage>
        <taxon>Eukaryota</taxon>
        <taxon>Viridiplantae</taxon>
        <taxon>Streptophyta</taxon>
        <taxon>Embryophyta</taxon>
        <taxon>Tracheophyta</taxon>
        <taxon>Spermatophyta</taxon>
        <taxon>Magnoliopsida</taxon>
        <taxon>Liliopsida</taxon>
        <taxon>Poales</taxon>
        <taxon>Poaceae</taxon>
        <taxon>BOP clade</taxon>
        <taxon>Oryzoideae</taxon>
        <taxon>Oryzeae</taxon>
        <taxon>Oryzinae</taxon>
        <taxon>Oryza</taxon>
    </lineage>
</organism>
<keyword evidence="5" id="KW-1185">Reference proteome</keyword>
<dbReference type="Pfam" id="PF01344">
    <property type="entry name" value="Kelch_1"/>
    <property type="match status" value="4"/>
</dbReference>
<dbReference type="PROSITE" id="PS51222">
    <property type="entry name" value="DCD"/>
    <property type="match status" value="1"/>
</dbReference>
<dbReference type="PANTHER" id="PTHR46034">
    <property type="match status" value="1"/>
</dbReference>
<evidence type="ECO:0000256" key="2">
    <source>
        <dbReference type="SAM" id="Phobius"/>
    </source>
</evidence>
<dbReference type="InterPro" id="IPR015915">
    <property type="entry name" value="Kelch-typ_b-propeller"/>
</dbReference>
<dbReference type="InterPro" id="IPR044832">
    <property type="entry name" value="NRP-like"/>
</dbReference>
<reference evidence="4" key="1">
    <citation type="journal article" date="2009" name="Rice">
        <title>De Novo Next Generation Sequencing of Plant Genomes.</title>
        <authorList>
            <person name="Rounsley S."/>
            <person name="Marri P.R."/>
            <person name="Yu Y."/>
            <person name="He R."/>
            <person name="Sisneros N."/>
            <person name="Goicoechea J.L."/>
            <person name="Lee S.J."/>
            <person name="Angelova A."/>
            <person name="Kudrna D."/>
            <person name="Luo M."/>
            <person name="Affourtit J."/>
            <person name="Desany B."/>
            <person name="Knight J."/>
            <person name="Niazi F."/>
            <person name="Egholm M."/>
            <person name="Wing R.A."/>
        </authorList>
    </citation>
    <scope>NUCLEOTIDE SEQUENCE [LARGE SCALE GENOMIC DNA]</scope>
    <source>
        <strain evidence="4">cv. IRGC 105608</strain>
    </source>
</reference>
<dbReference type="HOGENOM" id="CLU_259967_0_0_1"/>
<proteinExistence type="predicted"/>
<dbReference type="Pfam" id="PF10539">
    <property type="entry name" value="Dev_Cell_Death"/>
    <property type="match status" value="1"/>
</dbReference>
<keyword evidence="1" id="KW-0175">Coiled coil</keyword>
<dbReference type="eggNOG" id="KOG1072">
    <property type="taxonomic scope" value="Eukaryota"/>
</dbReference>
<evidence type="ECO:0000313" key="4">
    <source>
        <dbReference type="EnsemblPlants" id="OBART01G04220.1"/>
    </source>
</evidence>
<evidence type="ECO:0000313" key="5">
    <source>
        <dbReference type="Proteomes" id="UP000026960"/>
    </source>
</evidence>
<dbReference type="Proteomes" id="UP000026960">
    <property type="component" value="Chromosome 1"/>
</dbReference>
<dbReference type="InterPro" id="IPR013989">
    <property type="entry name" value="Dev_and_cell_death_domain"/>
</dbReference>